<feature type="transmembrane region" description="Helical" evidence="1">
    <location>
        <begin position="239"/>
        <end position="257"/>
    </location>
</feature>
<organism evidence="2 3">
    <name type="scientific">Herbaspirillum hiltneri N3</name>
    <dbReference type="NCBI Taxonomy" id="1262470"/>
    <lineage>
        <taxon>Bacteria</taxon>
        <taxon>Pseudomonadati</taxon>
        <taxon>Pseudomonadota</taxon>
        <taxon>Betaproteobacteria</taxon>
        <taxon>Burkholderiales</taxon>
        <taxon>Oxalobacteraceae</taxon>
        <taxon>Herbaspirillum</taxon>
    </lineage>
</organism>
<evidence type="ECO:0008006" key="4">
    <source>
        <dbReference type="Google" id="ProtNLM"/>
    </source>
</evidence>
<feature type="transmembrane region" description="Helical" evidence="1">
    <location>
        <begin position="381"/>
        <end position="401"/>
    </location>
</feature>
<feature type="transmembrane region" description="Helical" evidence="1">
    <location>
        <begin position="161"/>
        <end position="181"/>
    </location>
</feature>
<reference evidence="3" key="1">
    <citation type="journal article" date="2015" name="Genome Announc.">
        <title>Complete Genome Sequence of Herbaspirillum hiltneri N3 (DSM 17495), Isolated from Surface-Sterilized Wheat Roots.</title>
        <authorList>
            <person name="Guizelini D."/>
            <person name="Saizaki P.M."/>
            <person name="Coimbra N.A."/>
            <person name="Weiss V.A."/>
            <person name="Faoro H."/>
            <person name="Sfeir M.Z."/>
            <person name="Baura V.A."/>
            <person name="Monteiro R.A."/>
            <person name="Chubatsu L.S."/>
            <person name="Souza E.M."/>
            <person name="Cruz L.M."/>
            <person name="Pedrosa F.O."/>
            <person name="Raittz R.T."/>
            <person name="Marchaukoski J.N."/>
            <person name="Steffens M.B."/>
        </authorList>
    </citation>
    <scope>NUCLEOTIDE SEQUENCE [LARGE SCALE GENOMIC DNA]</scope>
    <source>
        <strain evidence="3">N3</strain>
    </source>
</reference>
<evidence type="ECO:0000256" key="1">
    <source>
        <dbReference type="SAM" id="Phobius"/>
    </source>
</evidence>
<dbReference type="InterPro" id="IPR045691">
    <property type="entry name" value="DUF6056"/>
</dbReference>
<dbReference type="RefSeq" id="WP_053195395.1">
    <property type="nucleotide sequence ID" value="NZ_CP011409.1"/>
</dbReference>
<feature type="transmembrane region" description="Helical" evidence="1">
    <location>
        <begin position="351"/>
        <end position="369"/>
    </location>
</feature>
<name>A0ABM5UXL7_9BURK</name>
<keyword evidence="1" id="KW-0472">Membrane</keyword>
<proteinExistence type="predicted"/>
<evidence type="ECO:0000313" key="3">
    <source>
        <dbReference type="Proteomes" id="UP000063429"/>
    </source>
</evidence>
<feature type="transmembrane region" description="Helical" evidence="1">
    <location>
        <begin position="318"/>
        <end position="339"/>
    </location>
</feature>
<keyword evidence="1" id="KW-1133">Transmembrane helix</keyword>
<feature type="transmembrane region" description="Helical" evidence="1">
    <location>
        <begin position="112"/>
        <end position="131"/>
    </location>
</feature>
<evidence type="ECO:0000313" key="2">
    <source>
        <dbReference type="EMBL" id="AKZ61896.1"/>
    </source>
</evidence>
<feature type="transmembrane region" description="Helical" evidence="1">
    <location>
        <begin position="201"/>
        <end position="227"/>
    </location>
</feature>
<dbReference type="EMBL" id="CP011409">
    <property type="protein sequence ID" value="AKZ61896.1"/>
    <property type="molecule type" value="Genomic_DNA"/>
</dbReference>
<sequence>MLAPDNSYFKAFDLMTSKLQSPLRQKVDISDAGLAAFTRTILVALAIMFLGWILWNAWHAIPAVDDFCYGAGAQERGIIQNVVNEYFTWGGRFSATVLISAFASIESLLLGHYYLVPLAILTLNLLAAWHFLRAVNLRSPAFFMLFCLMLMATFRMRESLFWLSGGATYGTACALLLALIAEEWKIYSGAVELGAKRVAALALGGFVLAGLNEVASLSHMVLVCLLSGSLLFKQKRDRLYLIAALVTISGTIVAGAAPGNFVRATTKIHDAGILHAVGASLRILISKYAVVIVAHTLVFSIFMWACRIDHRSGPRRSHIVPIVLCLMLALWAGIFPRAYALNDLGPERSRTIDFLFVNLIACLAAIWLNDKRRTRDDARRPILASIIGTVVLATIASFFVLPNATIAPIWSEIQQSAKLRELMDARFELVNRSDRGSLTVMAYTHEPSPITYFNDIRNDAREWENVCFAKYFHLTDVTAQ</sequence>
<keyword evidence="3" id="KW-1185">Reference proteome</keyword>
<gene>
    <name evidence="2" type="ORF">F506_03730</name>
</gene>
<feature type="transmembrane region" description="Helical" evidence="1">
    <location>
        <begin position="34"/>
        <end position="55"/>
    </location>
</feature>
<dbReference type="Proteomes" id="UP000063429">
    <property type="component" value="Chromosome"/>
</dbReference>
<feature type="transmembrane region" description="Helical" evidence="1">
    <location>
        <begin position="288"/>
        <end position="306"/>
    </location>
</feature>
<accession>A0ABM5UXL7</accession>
<keyword evidence="1" id="KW-0812">Transmembrane</keyword>
<protein>
    <recommendedName>
        <fullName evidence="4">Glucosyltransferase GtrII-like protein</fullName>
    </recommendedName>
</protein>
<dbReference type="Pfam" id="PF19528">
    <property type="entry name" value="DUF6056"/>
    <property type="match status" value="1"/>
</dbReference>